<name>A0A846TQM1_9MOLU</name>
<keyword evidence="2" id="KW-1185">Reference proteome</keyword>
<evidence type="ECO:0000313" key="2">
    <source>
        <dbReference type="Proteomes" id="UP000584587"/>
    </source>
</evidence>
<gene>
    <name evidence="1" type="ORF">HER12_02530</name>
</gene>
<protein>
    <submittedName>
        <fullName evidence="1">Uncharacterized protein</fullName>
    </submittedName>
</protein>
<comment type="caution">
    <text evidence="1">The sequence shown here is derived from an EMBL/GenBank/DDBJ whole genome shotgun (WGS) entry which is preliminary data.</text>
</comment>
<sequence length="369" mass="43163">MNIFPCMNKVFMYPDDKILDMPLNDFYNKISHYQFTYEELVIILGIILNKAVINQTKAQLKLVANDFKEEVVITFAIFAYIFIGDEYNDRMTISHLKVNLQEEERKLFIDTLNTLISDSSRIFHLSSALGNDNDRANMFAVNALLNIKRGLGIDNFHITLFTIYQSLELKLKHCLKKYIDNEPSAQKKQINFHNLVRLIKLISTTRVTDSEMSEILKSLREYLRYFEKINPGGQAARYEATPNNNYFNEKSYSFINERELLENFVQALTLLQQLYIKLIEIYDSKESEAKHDFESNALDKNLAELIGANFNDDENLFNNKLLNLLDHQIFGDYQELVNLSYEELTDLRFLIRIGFMKSINQAVSQFLKK</sequence>
<dbReference type="Proteomes" id="UP000584587">
    <property type="component" value="Unassembled WGS sequence"/>
</dbReference>
<dbReference type="RefSeq" id="WP_168105105.1">
    <property type="nucleotide sequence ID" value="NZ_CP051215.1"/>
</dbReference>
<organism evidence="1 2">
    <name type="scientific">Spiroplasma platyhelix PALS-1</name>
    <dbReference type="NCBI Taxonomy" id="1276218"/>
    <lineage>
        <taxon>Bacteria</taxon>
        <taxon>Bacillati</taxon>
        <taxon>Mycoplasmatota</taxon>
        <taxon>Mollicutes</taxon>
        <taxon>Entomoplasmatales</taxon>
        <taxon>Spiroplasmataceae</taxon>
        <taxon>Spiroplasma</taxon>
    </lineage>
</organism>
<reference evidence="1 2" key="1">
    <citation type="submission" date="2020-04" db="EMBL/GenBank/DDBJ databases">
        <title>Complete genome sequence of Spiroplasma platyhelix ATCC 51748, an insect isolate.</title>
        <authorList>
            <person name="Green E.A."/>
            <person name="Klassen J.L."/>
        </authorList>
    </citation>
    <scope>NUCLEOTIDE SEQUENCE [LARGE SCALE GENOMIC DNA]</scope>
    <source>
        <strain evidence="1 2">PALS-1</strain>
    </source>
</reference>
<accession>A0A846TQM1</accession>
<dbReference type="AlphaFoldDB" id="A0A846TQM1"/>
<proteinExistence type="predicted"/>
<dbReference type="EMBL" id="JAAVVK010000002">
    <property type="protein sequence ID" value="NKE38630.1"/>
    <property type="molecule type" value="Genomic_DNA"/>
</dbReference>
<evidence type="ECO:0000313" key="1">
    <source>
        <dbReference type="EMBL" id="NKE38630.1"/>
    </source>
</evidence>